<organism evidence="1 2">
    <name type="scientific">Xenorhabdus thuongxuanensis</name>
    <dbReference type="NCBI Taxonomy" id="1873484"/>
    <lineage>
        <taxon>Bacteria</taxon>
        <taxon>Pseudomonadati</taxon>
        <taxon>Pseudomonadota</taxon>
        <taxon>Gammaproteobacteria</taxon>
        <taxon>Enterobacterales</taxon>
        <taxon>Morganellaceae</taxon>
        <taxon>Xenorhabdus</taxon>
    </lineage>
</organism>
<name>A0A1Q5U2S4_9GAMM</name>
<comment type="caution">
    <text evidence="1">The sequence shown here is derived from an EMBL/GenBank/DDBJ whole genome shotgun (WGS) entry which is preliminary data.</text>
</comment>
<reference evidence="1 2" key="1">
    <citation type="submission" date="2016-09" db="EMBL/GenBank/DDBJ databases">
        <title>Xenorhabdus thuongxuanensis sp. nov. and Xenorhabdus eapokensis sp. nov., isolated from Steinernema species.</title>
        <authorList>
            <person name="Kaempfer P."/>
            <person name="Tobias N.J."/>
            <person name="Phan Ke L."/>
            <person name="Bode H.B."/>
            <person name="Glaeser S.P."/>
        </authorList>
    </citation>
    <scope>NUCLEOTIDE SEQUENCE [LARGE SCALE GENOMIC DNA]</scope>
    <source>
        <strain evidence="1 2">30TX1</strain>
    </source>
</reference>
<proteinExistence type="predicted"/>
<keyword evidence="2" id="KW-1185">Reference proteome</keyword>
<gene>
    <name evidence="1" type="ORF">Xentx_01887</name>
</gene>
<protein>
    <recommendedName>
        <fullName evidence="3">Lipoprotein</fullName>
    </recommendedName>
</protein>
<sequence length="356" mass="39947">MIIFRLQFILHAIKNNEEAYSLMNFTNTSKLLAATLCLTASYSYADSESPLFSLTVSESGVQQTNNDGSLSQTTKSGSRILPIWGDAARAKGYDLPEPFGASYGYMNLRQDVVVDSIKFVFSNPMFKPFESKTIINTGKTREKSESHMLKLDTWVFPFLNVYGLYGKTRGTSKTILDGIYLDDNPNMLEDGSVPFELNFKGNTYGAGFTLAGGYNQFFAALDTNYTRTNLDILDGALNALVISPRIGYEFIFTPLFDGHGNTKVQIWAGGMYQDITQRFKGNVSSLKNMPTEISNWIELMNMISPTDIKFDVKQHLAHKWNNTVGARVEITRNFNILSEVGFGNRNSFFISGEFRF</sequence>
<accession>A0A1Q5U2S4</accession>
<evidence type="ECO:0008006" key="3">
    <source>
        <dbReference type="Google" id="ProtNLM"/>
    </source>
</evidence>
<dbReference type="Proteomes" id="UP000186277">
    <property type="component" value="Unassembled WGS sequence"/>
</dbReference>
<evidence type="ECO:0000313" key="2">
    <source>
        <dbReference type="Proteomes" id="UP000186277"/>
    </source>
</evidence>
<dbReference type="AlphaFoldDB" id="A0A1Q5U2S4"/>
<dbReference type="EMBL" id="MKGR01000011">
    <property type="protein sequence ID" value="OKP06761.1"/>
    <property type="molecule type" value="Genomic_DNA"/>
</dbReference>
<evidence type="ECO:0000313" key="1">
    <source>
        <dbReference type="EMBL" id="OKP06761.1"/>
    </source>
</evidence>